<dbReference type="PROSITE" id="PS50030">
    <property type="entry name" value="UBA"/>
    <property type="match status" value="1"/>
</dbReference>
<protein>
    <recommendedName>
        <fullName evidence="3">UBA domain-containing protein</fullName>
    </recommendedName>
</protein>
<feature type="compositionally biased region" description="Low complexity" evidence="2">
    <location>
        <begin position="1057"/>
        <end position="1077"/>
    </location>
</feature>
<dbReference type="InterPro" id="IPR015940">
    <property type="entry name" value="UBA"/>
</dbReference>
<feature type="compositionally biased region" description="Polar residues" evidence="2">
    <location>
        <begin position="182"/>
        <end position="191"/>
    </location>
</feature>
<dbReference type="OrthoDB" id="5376710at2759"/>
<name>A0A9P4IAF6_9PEZI</name>
<feature type="region of interest" description="Disordered" evidence="2">
    <location>
        <begin position="1010"/>
        <end position="1101"/>
    </location>
</feature>
<gene>
    <name evidence="4" type="ORF">NA57DRAFT_57142</name>
</gene>
<feature type="region of interest" description="Disordered" evidence="2">
    <location>
        <begin position="1"/>
        <end position="43"/>
    </location>
</feature>
<evidence type="ECO:0000256" key="1">
    <source>
        <dbReference type="SAM" id="Coils"/>
    </source>
</evidence>
<dbReference type="EMBL" id="ML978127">
    <property type="protein sequence ID" value="KAF2097970.1"/>
    <property type="molecule type" value="Genomic_DNA"/>
</dbReference>
<feature type="region of interest" description="Disordered" evidence="2">
    <location>
        <begin position="967"/>
        <end position="991"/>
    </location>
</feature>
<feature type="compositionally biased region" description="Basic and acidic residues" evidence="2">
    <location>
        <begin position="465"/>
        <end position="487"/>
    </location>
</feature>
<organism evidence="4 5">
    <name type="scientific">Rhizodiscina lignyota</name>
    <dbReference type="NCBI Taxonomy" id="1504668"/>
    <lineage>
        <taxon>Eukaryota</taxon>
        <taxon>Fungi</taxon>
        <taxon>Dikarya</taxon>
        <taxon>Ascomycota</taxon>
        <taxon>Pezizomycotina</taxon>
        <taxon>Dothideomycetes</taxon>
        <taxon>Pleosporomycetidae</taxon>
        <taxon>Aulographales</taxon>
        <taxon>Rhizodiscinaceae</taxon>
        <taxon>Rhizodiscina</taxon>
    </lineage>
</organism>
<sequence>MASQEVVPFSAFSPLDITTSGETPNPRRSLSIFSRRGATPKPQIDRLPSIVSKRTSIRHSIAERRPSKMFKTRRSESKSGSQGTILRAVPEACSDCTGFGARSMSSLELAMATSPNEEILSAIGMPSPDVTTPTSATSPYLTERPQLQQSSQGTTKRSRRHSETKSNVIGMWMNGRTKWVSDATTSATSKESLGETEAISSIQNSETHDPKSRRPRIQVIIPNDRLTGPFPSIPFFQPVASYSSVDAKASAGFVSTQEMHVPAGAIGRTTTIHMSTSALEPHNPQPQRPFANLPVQLKGPELDLPSVAAHLTRPSLSNSTSSDGSNSNTEEEEDDRSNYSARSSMTSVSSDMAANPELLKPNTLHKRTGSQAFSITSPAAAGVYDDASRAGEDSPSVDSIFPVELPGSPVPNDKLSRASSQALPRSWSRKRMSSRRGVKLLTAPREEPATKPNGEPRTPSPTLSDAEKDLETTLTSIEERASPKQECSENETSPLPEVVPELPPLEAKPPTPPPKSARRQSIRPQALRPSVQSRQAEELLRADRELTEQAKLRKNKPSLKNYGLRRINSLSMPDIAEMVRSETPDLARKQQEMAERQISAQQAEEVILHIMEALQSLDDLVNTAALNKGFYRVFKRHEIELLRGVLKNSSAPAWEYMETCRPTEDRVDEDGSPISAIPSDYTPSSYLKFYIESHATLISLKALILAKCQSFLRATTVIALASPDPAISTRVDSALWRIWTFCRIFGSNRSREDDIVGQMDWLRGGQLAHQQTCTSTIVSSDSFYLSSVLLNAPEHFARGNGKKGLGAEDLYDMTELWNCFNWLVQGLEGRTEQARQFGVFDNTEVRGGDIDGEEAMLEEFQSYVLTLGLYPLLTVASALLPSDDNASIEDIAADPTALALAKEHGWSSWTPPPAGGSRSTFLKEPLARLYEERIAAAFAANEDQERQAKSEEMKEVRRLRGQSYAEEIKLRKRSMGAEEPPRPRTGWGNERPMSDWELVISKLASPTSIEAHAEAEPARSLEMVSPEELEKDLTRSATPSTAVSLNSVPQHAYDKYAPSALSGPSAPASSSSSSPHLRPLPPSPLSPTFSHSISSPSSSTSLYNDIHPALRPAVHTRAVSAESQETFYSSARSRASMQHPIQTQLMSLPGADLAAHSAERAIFRIVEMGWTADEARHALRVTDMGDGLRVDRAVELLLRQT</sequence>
<evidence type="ECO:0000313" key="5">
    <source>
        <dbReference type="Proteomes" id="UP000799772"/>
    </source>
</evidence>
<feature type="compositionally biased region" description="Pro residues" evidence="2">
    <location>
        <begin position="501"/>
        <end position="515"/>
    </location>
</feature>
<feature type="domain" description="UBA" evidence="3">
    <location>
        <begin position="1156"/>
        <end position="1200"/>
    </location>
</feature>
<proteinExistence type="predicted"/>
<dbReference type="SUPFAM" id="SSF46934">
    <property type="entry name" value="UBA-like"/>
    <property type="match status" value="1"/>
</dbReference>
<feature type="compositionally biased region" description="Polar residues" evidence="2">
    <location>
        <begin position="339"/>
        <end position="352"/>
    </location>
</feature>
<dbReference type="CDD" id="cd14291">
    <property type="entry name" value="UBA1_NUB1_like"/>
    <property type="match status" value="1"/>
</dbReference>
<comment type="caution">
    <text evidence="4">The sequence shown here is derived from an EMBL/GenBank/DDBJ whole genome shotgun (WGS) entry which is preliminary data.</text>
</comment>
<feature type="compositionally biased region" description="Polar residues" evidence="2">
    <location>
        <begin position="16"/>
        <end position="32"/>
    </location>
</feature>
<evidence type="ECO:0000313" key="4">
    <source>
        <dbReference type="EMBL" id="KAF2097970.1"/>
    </source>
</evidence>
<feature type="compositionally biased region" description="Polar residues" evidence="2">
    <location>
        <begin position="129"/>
        <end position="155"/>
    </location>
</feature>
<feature type="compositionally biased region" description="Basic residues" evidence="2">
    <location>
        <begin position="427"/>
        <end position="438"/>
    </location>
</feature>
<accession>A0A9P4IAF6</accession>
<evidence type="ECO:0000259" key="3">
    <source>
        <dbReference type="PROSITE" id="PS50030"/>
    </source>
</evidence>
<feature type="compositionally biased region" description="Low complexity" evidence="2">
    <location>
        <begin position="491"/>
        <end position="500"/>
    </location>
</feature>
<feature type="coiled-coil region" evidence="1">
    <location>
        <begin position="927"/>
        <end position="959"/>
    </location>
</feature>
<feature type="compositionally biased region" description="Low complexity" evidence="2">
    <location>
        <begin position="315"/>
        <end position="328"/>
    </location>
</feature>
<feature type="compositionally biased region" description="Low complexity" evidence="2">
    <location>
        <begin position="1086"/>
        <end position="1101"/>
    </location>
</feature>
<keyword evidence="5" id="KW-1185">Reference proteome</keyword>
<feature type="compositionally biased region" description="Polar residues" evidence="2">
    <location>
        <begin position="1035"/>
        <end position="1049"/>
    </location>
</feature>
<feature type="region of interest" description="Disordered" evidence="2">
    <location>
        <begin position="121"/>
        <end position="216"/>
    </location>
</feature>
<feature type="region of interest" description="Disordered" evidence="2">
    <location>
        <begin position="386"/>
        <end position="535"/>
    </location>
</feature>
<dbReference type="Gene3D" id="1.10.8.10">
    <property type="entry name" value="DNA helicase RuvA subunit, C-terminal domain"/>
    <property type="match status" value="1"/>
</dbReference>
<evidence type="ECO:0000256" key="2">
    <source>
        <dbReference type="SAM" id="MobiDB-lite"/>
    </source>
</evidence>
<dbReference type="InterPro" id="IPR009060">
    <property type="entry name" value="UBA-like_sf"/>
</dbReference>
<dbReference type="AlphaFoldDB" id="A0A9P4IAF6"/>
<dbReference type="Proteomes" id="UP000799772">
    <property type="component" value="Unassembled WGS sequence"/>
</dbReference>
<feature type="region of interest" description="Disordered" evidence="2">
    <location>
        <begin position="311"/>
        <end position="355"/>
    </location>
</feature>
<keyword evidence="1" id="KW-0175">Coiled coil</keyword>
<reference evidence="4" key="1">
    <citation type="journal article" date="2020" name="Stud. Mycol.">
        <title>101 Dothideomycetes genomes: a test case for predicting lifestyles and emergence of pathogens.</title>
        <authorList>
            <person name="Haridas S."/>
            <person name="Albert R."/>
            <person name="Binder M."/>
            <person name="Bloem J."/>
            <person name="Labutti K."/>
            <person name="Salamov A."/>
            <person name="Andreopoulos B."/>
            <person name="Baker S."/>
            <person name="Barry K."/>
            <person name="Bills G."/>
            <person name="Bluhm B."/>
            <person name="Cannon C."/>
            <person name="Castanera R."/>
            <person name="Culley D."/>
            <person name="Daum C."/>
            <person name="Ezra D."/>
            <person name="Gonzalez J."/>
            <person name="Henrissat B."/>
            <person name="Kuo A."/>
            <person name="Liang C."/>
            <person name="Lipzen A."/>
            <person name="Lutzoni F."/>
            <person name="Magnuson J."/>
            <person name="Mondo S."/>
            <person name="Nolan M."/>
            <person name="Ohm R."/>
            <person name="Pangilinan J."/>
            <person name="Park H.-J."/>
            <person name="Ramirez L."/>
            <person name="Alfaro M."/>
            <person name="Sun H."/>
            <person name="Tritt A."/>
            <person name="Yoshinaga Y."/>
            <person name="Zwiers L.-H."/>
            <person name="Turgeon B."/>
            <person name="Goodwin S."/>
            <person name="Spatafora J."/>
            <person name="Crous P."/>
            <person name="Grigoriev I."/>
        </authorList>
    </citation>
    <scope>NUCLEOTIDE SEQUENCE</scope>
    <source>
        <strain evidence="4">CBS 133067</strain>
    </source>
</reference>